<dbReference type="GO" id="GO:0016874">
    <property type="term" value="F:ligase activity"/>
    <property type="evidence" value="ECO:0007669"/>
    <property type="project" value="UniProtKB-KW"/>
</dbReference>
<feature type="region of interest" description="Disordered" evidence="1">
    <location>
        <begin position="15"/>
        <end position="46"/>
    </location>
</feature>
<feature type="compositionally biased region" description="Polar residues" evidence="1">
    <location>
        <begin position="32"/>
        <end position="41"/>
    </location>
</feature>
<organism evidence="2 3">
    <name type="scientific">Trichinella spiralis</name>
    <name type="common">Trichina worm</name>
    <dbReference type="NCBI Taxonomy" id="6334"/>
    <lineage>
        <taxon>Eukaryota</taxon>
        <taxon>Metazoa</taxon>
        <taxon>Ecdysozoa</taxon>
        <taxon>Nematoda</taxon>
        <taxon>Enoplea</taxon>
        <taxon>Dorylaimia</taxon>
        <taxon>Trichinellida</taxon>
        <taxon>Trichinellidae</taxon>
        <taxon>Trichinella</taxon>
    </lineage>
</organism>
<name>A0ABR3K137_TRISP</name>
<dbReference type="EMBL" id="JBEUSY010000558">
    <property type="protein sequence ID" value="KAL1226784.1"/>
    <property type="molecule type" value="Genomic_DNA"/>
</dbReference>
<reference evidence="2 3" key="1">
    <citation type="submission" date="2024-07" db="EMBL/GenBank/DDBJ databases">
        <title>Enhanced genomic and transcriptomic resources for Trichinella pseudospiralis and T. spiralis underpin the discovery of pronounced molecular differences between stages and species.</title>
        <authorList>
            <person name="Pasi K.K."/>
            <person name="La Rosa G."/>
            <person name="Gomez-Morales M.A."/>
            <person name="Tosini F."/>
            <person name="Sumanam S."/>
            <person name="Young N.D."/>
            <person name="Chang B.C."/>
            <person name="Robin G.B."/>
        </authorList>
    </citation>
    <scope>NUCLEOTIDE SEQUENCE [LARGE SCALE GENOMIC DNA]</scope>
    <source>
        <strain evidence="2">ISS534</strain>
    </source>
</reference>
<keyword evidence="3" id="KW-1185">Reference proteome</keyword>
<dbReference type="Proteomes" id="UP001558632">
    <property type="component" value="Unassembled WGS sequence"/>
</dbReference>
<evidence type="ECO:0000313" key="3">
    <source>
        <dbReference type="Proteomes" id="UP001558632"/>
    </source>
</evidence>
<accession>A0ABR3K137</accession>
<evidence type="ECO:0000256" key="1">
    <source>
        <dbReference type="SAM" id="MobiDB-lite"/>
    </source>
</evidence>
<protein>
    <submittedName>
        <fullName evidence="2">Phenylalanine--tRNA ligase beta subunit</fullName>
    </submittedName>
</protein>
<keyword evidence="2" id="KW-0436">Ligase</keyword>
<proteinExistence type="predicted"/>
<comment type="caution">
    <text evidence="2">The sequence shown here is derived from an EMBL/GenBank/DDBJ whole genome shotgun (WGS) entry which is preliminary data.</text>
</comment>
<sequence length="108" mass="11918">MDKRCGVQIKAALSASGESNLSSENALGKWTDGQTDGQSGVQPKRAPSSRIFSDLSVHIIRQLCLTDVSVDRLRMTKRWQARHYLFDVVDTRSKTAPALSGIWIILAC</sequence>
<feature type="compositionally biased region" description="Polar residues" evidence="1">
    <location>
        <begin position="16"/>
        <end position="25"/>
    </location>
</feature>
<evidence type="ECO:0000313" key="2">
    <source>
        <dbReference type="EMBL" id="KAL1226784.1"/>
    </source>
</evidence>
<gene>
    <name evidence="2" type="ORF">TSPI_05795</name>
</gene>